<dbReference type="HOGENOM" id="CLU_1942323_0_0_1"/>
<accession>I7M9J1</accession>
<proteinExistence type="predicted"/>
<keyword evidence="3" id="KW-1185">Reference proteome</keyword>
<dbReference type="AlphaFoldDB" id="I7M9J1"/>
<protein>
    <submittedName>
        <fullName evidence="2">Uncharacterized protein</fullName>
    </submittedName>
</protein>
<name>I7M9J1_TETTS</name>
<evidence type="ECO:0000313" key="3">
    <source>
        <dbReference type="Proteomes" id="UP000009168"/>
    </source>
</evidence>
<reference evidence="3" key="1">
    <citation type="journal article" date="2006" name="PLoS Biol.">
        <title>Macronuclear genome sequence of the ciliate Tetrahymena thermophila, a model eukaryote.</title>
        <authorList>
            <person name="Eisen J.A."/>
            <person name="Coyne R.S."/>
            <person name="Wu M."/>
            <person name="Wu D."/>
            <person name="Thiagarajan M."/>
            <person name="Wortman J.R."/>
            <person name="Badger J.H."/>
            <person name="Ren Q."/>
            <person name="Amedeo P."/>
            <person name="Jones K.M."/>
            <person name="Tallon L.J."/>
            <person name="Delcher A.L."/>
            <person name="Salzberg S.L."/>
            <person name="Silva J.C."/>
            <person name="Haas B.J."/>
            <person name="Majoros W.H."/>
            <person name="Farzad M."/>
            <person name="Carlton J.M."/>
            <person name="Smith R.K. Jr."/>
            <person name="Garg J."/>
            <person name="Pearlman R.E."/>
            <person name="Karrer K.M."/>
            <person name="Sun L."/>
            <person name="Manning G."/>
            <person name="Elde N.C."/>
            <person name="Turkewitz A.P."/>
            <person name="Asai D.J."/>
            <person name="Wilkes D.E."/>
            <person name="Wang Y."/>
            <person name="Cai H."/>
            <person name="Collins K."/>
            <person name="Stewart B.A."/>
            <person name="Lee S.R."/>
            <person name="Wilamowska K."/>
            <person name="Weinberg Z."/>
            <person name="Ruzzo W.L."/>
            <person name="Wloga D."/>
            <person name="Gaertig J."/>
            <person name="Frankel J."/>
            <person name="Tsao C.-C."/>
            <person name="Gorovsky M.A."/>
            <person name="Keeling P.J."/>
            <person name="Waller R.F."/>
            <person name="Patron N.J."/>
            <person name="Cherry J.M."/>
            <person name="Stover N.A."/>
            <person name="Krieger C.J."/>
            <person name="del Toro C."/>
            <person name="Ryder H.F."/>
            <person name="Williamson S.C."/>
            <person name="Barbeau R.A."/>
            <person name="Hamilton E.P."/>
            <person name="Orias E."/>
        </authorList>
    </citation>
    <scope>NUCLEOTIDE SEQUENCE [LARGE SCALE GENOMIC DNA]</scope>
    <source>
        <strain evidence="3">SB210</strain>
    </source>
</reference>
<dbReference type="Proteomes" id="UP000009168">
    <property type="component" value="Unassembled WGS sequence"/>
</dbReference>
<dbReference type="GeneID" id="7844099"/>
<feature type="region of interest" description="Disordered" evidence="1">
    <location>
        <begin position="99"/>
        <end position="130"/>
    </location>
</feature>
<dbReference type="EMBL" id="GG662556">
    <property type="protein sequence ID" value="EAS01852.1"/>
    <property type="molecule type" value="Genomic_DNA"/>
</dbReference>
<sequence length="130" mass="15349">MSVNLGISKILLSQLGRPFIQQKSGFNTLFRLLDGTQNAFKITQLNGFKFFQQMNSNIQANYLSNIIMKSFNLQSISSSLEGPKRLEIDEAILNVNTHQRKRAKVKREKRKQRRKKIRRLSERKREKYNY</sequence>
<dbReference type="InParanoid" id="I7M9J1"/>
<gene>
    <name evidence="2" type="ORF">TTHERM_00566960</name>
</gene>
<evidence type="ECO:0000256" key="1">
    <source>
        <dbReference type="SAM" id="MobiDB-lite"/>
    </source>
</evidence>
<feature type="compositionally biased region" description="Basic and acidic residues" evidence="1">
    <location>
        <begin position="119"/>
        <end position="130"/>
    </location>
</feature>
<dbReference type="KEGG" id="tet:TTHERM_00566960"/>
<evidence type="ECO:0000313" key="2">
    <source>
        <dbReference type="EMBL" id="EAS01852.1"/>
    </source>
</evidence>
<organism evidence="2 3">
    <name type="scientific">Tetrahymena thermophila (strain SB210)</name>
    <dbReference type="NCBI Taxonomy" id="312017"/>
    <lineage>
        <taxon>Eukaryota</taxon>
        <taxon>Sar</taxon>
        <taxon>Alveolata</taxon>
        <taxon>Ciliophora</taxon>
        <taxon>Intramacronucleata</taxon>
        <taxon>Oligohymenophorea</taxon>
        <taxon>Hymenostomatida</taxon>
        <taxon>Tetrahymenina</taxon>
        <taxon>Tetrahymenidae</taxon>
        <taxon>Tetrahymena</taxon>
    </lineage>
</organism>
<dbReference type="RefSeq" id="XP_001022097.1">
    <property type="nucleotide sequence ID" value="XM_001022097.3"/>
</dbReference>
<feature type="compositionally biased region" description="Basic residues" evidence="1">
    <location>
        <begin position="99"/>
        <end position="118"/>
    </location>
</feature>